<evidence type="ECO:0000313" key="4">
    <source>
        <dbReference type="Proteomes" id="UP000314986"/>
    </source>
</evidence>
<dbReference type="GO" id="GO:0006886">
    <property type="term" value="P:intracellular protein transport"/>
    <property type="evidence" value="ECO:0007669"/>
    <property type="project" value="InterPro"/>
</dbReference>
<dbReference type="GO" id="GO:0016020">
    <property type="term" value="C:membrane"/>
    <property type="evidence" value="ECO:0007669"/>
    <property type="project" value="TreeGrafter"/>
</dbReference>
<evidence type="ECO:0000259" key="2">
    <source>
        <dbReference type="Pfam" id="PF04091"/>
    </source>
</evidence>
<dbReference type="InterPro" id="IPR007225">
    <property type="entry name" value="EXOC6/Sec15"/>
</dbReference>
<dbReference type="GO" id="GO:0000145">
    <property type="term" value="C:exocyst"/>
    <property type="evidence" value="ECO:0007669"/>
    <property type="project" value="TreeGrafter"/>
</dbReference>
<dbReference type="InterPro" id="IPR046361">
    <property type="entry name" value="EXOC6/Sec15_C"/>
</dbReference>
<evidence type="ECO:0000313" key="3">
    <source>
        <dbReference type="Ensembl" id="ENSCMIP00000010218.1"/>
    </source>
</evidence>
<reference evidence="3" key="5">
    <citation type="submission" date="2025-09" db="UniProtKB">
        <authorList>
            <consortium name="Ensembl"/>
        </authorList>
    </citation>
    <scope>IDENTIFICATION</scope>
</reference>
<sequence>MGLQNQVKEKGTSIAASSTTTTSIVTPPSLSYSLPQEPFPKKFPFSEFVPRVYSQIKEFIYACLKFSEDLHLSSTEVDDMIRKATNLLLTRTLSNCLQNVIKKQHIGLTEVPSPTHSEAQDSGSLSCLCVMSVSCGCSVSLYCALRCVITESVLC</sequence>
<name>A0A4W3H0M1_CALMI</name>
<feature type="compositionally biased region" description="Low complexity" evidence="1">
    <location>
        <begin position="12"/>
        <end position="22"/>
    </location>
</feature>
<dbReference type="Ensembl" id="ENSCMIT00000010488.1">
    <property type="protein sequence ID" value="ENSCMIP00000010218.1"/>
    <property type="gene ID" value="ENSCMIG00000005381.1"/>
</dbReference>
<feature type="region of interest" description="Disordered" evidence="1">
    <location>
        <begin position="1"/>
        <end position="22"/>
    </location>
</feature>
<dbReference type="InParanoid" id="A0A4W3H0M1"/>
<dbReference type="Gene3D" id="1.10.357.30">
    <property type="entry name" value="Exocyst complex subunit Sec15 C-terminal domain, N-terminal subdomain"/>
    <property type="match status" value="1"/>
</dbReference>
<dbReference type="PANTHER" id="PTHR12702:SF0">
    <property type="entry name" value="EXOCYST COMPLEX COMPONENT 6"/>
    <property type="match status" value="1"/>
</dbReference>
<dbReference type="GO" id="GO:0006893">
    <property type="term" value="P:Golgi to plasma membrane transport"/>
    <property type="evidence" value="ECO:0007669"/>
    <property type="project" value="TreeGrafter"/>
</dbReference>
<reference evidence="3" key="4">
    <citation type="submission" date="2025-08" db="UniProtKB">
        <authorList>
            <consortium name="Ensembl"/>
        </authorList>
    </citation>
    <scope>IDENTIFICATION</scope>
</reference>
<organism evidence="3 4">
    <name type="scientific">Callorhinchus milii</name>
    <name type="common">Ghost shark</name>
    <dbReference type="NCBI Taxonomy" id="7868"/>
    <lineage>
        <taxon>Eukaryota</taxon>
        <taxon>Metazoa</taxon>
        <taxon>Chordata</taxon>
        <taxon>Craniata</taxon>
        <taxon>Vertebrata</taxon>
        <taxon>Chondrichthyes</taxon>
        <taxon>Holocephali</taxon>
        <taxon>Chimaeriformes</taxon>
        <taxon>Callorhinchidae</taxon>
        <taxon>Callorhinchus</taxon>
    </lineage>
</organism>
<dbReference type="InterPro" id="IPR042045">
    <property type="entry name" value="EXOC6/Sec15_C_dom1"/>
</dbReference>
<dbReference type="GO" id="GO:0090522">
    <property type="term" value="P:vesicle tethering involved in exocytosis"/>
    <property type="evidence" value="ECO:0007669"/>
    <property type="project" value="InterPro"/>
</dbReference>
<accession>A0A4W3H0M1</accession>
<dbReference type="Proteomes" id="UP000314986">
    <property type="component" value="Unassembled WGS sequence"/>
</dbReference>
<reference evidence="4" key="3">
    <citation type="journal article" date="2014" name="Nature">
        <title>Elephant shark genome provides unique insights into gnathostome evolution.</title>
        <authorList>
            <consortium name="International Elephant Shark Genome Sequencing Consortium"/>
            <person name="Venkatesh B."/>
            <person name="Lee A.P."/>
            <person name="Ravi V."/>
            <person name="Maurya A.K."/>
            <person name="Lian M.M."/>
            <person name="Swann J.B."/>
            <person name="Ohta Y."/>
            <person name="Flajnik M.F."/>
            <person name="Sutoh Y."/>
            <person name="Kasahara M."/>
            <person name="Hoon S."/>
            <person name="Gangu V."/>
            <person name="Roy S.W."/>
            <person name="Irimia M."/>
            <person name="Korzh V."/>
            <person name="Kondrychyn I."/>
            <person name="Lim Z.W."/>
            <person name="Tay B.H."/>
            <person name="Tohari S."/>
            <person name="Kong K.W."/>
            <person name="Ho S."/>
            <person name="Lorente-Galdos B."/>
            <person name="Quilez J."/>
            <person name="Marques-Bonet T."/>
            <person name="Raney B.J."/>
            <person name="Ingham P.W."/>
            <person name="Tay A."/>
            <person name="Hillier L.W."/>
            <person name="Minx P."/>
            <person name="Boehm T."/>
            <person name="Wilson R.K."/>
            <person name="Brenner S."/>
            <person name="Warren W.C."/>
        </authorList>
    </citation>
    <scope>NUCLEOTIDE SEQUENCE [LARGE SCALE GENOMIC DNA]</scope>
</reference>
<evidence type="ECO:0000256" key="1">
    <source>
        <dbReference type="SAM" id="MobiDB-lite"/>
    </source>
</evidence>
<proteinExistence type="predicted"/>
<dbReference type="STRING" id="7868.ENSCMIP00000010218"/>
<reference evidence="4" key="1">
    <citation type="journal article" date="2006" name="Science">
        <title>Ancient noncoding elements conserved in the human genome.</title>
        <authorList>
            <person name="Venkatesh B."/>
            <person name="Kirkness E.F."/>
            <person name="Loh Y.H."/>
            <person name="Halpern A.L."/>
            <person name="Lee A.P."/>
            <person name="Johnson J."/>
            <person name="Dandona N."/>
            <person name="Viswanathan L.D."/>
            <person name="Tay A."/>
            <person name="Venter J.C."/>
            <person name="Strausberg R.L."/>
            <person name="Brenner S."/>
        </authorList>
    </citation>
    <scope>NUCLEOTIDE SEQUENCE [LARGE SCALE GENOMIC DNA]</scope>
</reference>
<dbReference type="PANTHER" id="PTHR12702">
    <property type="entry name" value="SEC15"/>
    <property type="match status" value="1"/>
</dbReference>
<dbReference type="GeneTree" id="ENSGT00390000005739"/>
<dbReference type="AlphaFoldDB" id="A0A4W3H0M1"/>
<reference evidence="4" key="2">
    <citation type="journal article" date="2007" name="PLoS Biol.">
        <title>Survey sequencing and comparative analysis of the elephant shark (Callorhinchus milii) genome.</title>
        <authorList>
            <person name="Venkatesh B."/>
            <person name="Kirkness E.F."/>
            <person name="Loh Y.H."/>
            <person name="Halpern A.L."/>
            <person name="Lee A.P."/>
            <person name="Johnson J."/>
            <person name="Dandona N."/>
            <person name="Viswanathan L.D."/>
            <person name="Tay A."/>
            <person name="Venter J.C."/>
            <person name="Strausberg R.L."/>
            <person name="Brenner S."/>
        </authorList>
    </citation>
    <scope>NUCLEOTIDE SEQUENCE [LARGE SCALE GENOMIC DNA]</scope>
</reference>
<dbReference type="Pfam" id="PF04091">
    <property type="entry name" value="Sec15_C"/>
    <property type="match status" value="1"/>
</dbReference>
<feature type="domain" description="Exocyst complex subunit EXOC6/Sec15 C-terminal" evidence="2">
    <location>
        <begin position="32"/>
        <end position="110"/>
    </location>
</feature>
<protein>
    <submittedName>
        <fullName evidence="3">Exocyst complex component 6B-like</fullName>
    </submittedName>
</protein>
<keyword evidence="4" id="KW-1185">Reference proteome</keyword>